<name>A0A5B7J4G1_PORTR</name>
<reference evidence="1 2" key="1">
    <citation type="submission" date="2019-05" db="EMBL/GenBank/DDBJ databases">
        <title>Another draft genome of Portunus trituberculatus and its Hox gene families provides insights of decapod evolution.</title>
        <authorList>
            <person name="Jeong J.-H."/>
            <person name="Song I."/>
            <person name="Kim S."/>
            <person name="Choi T."/>
            <person name="Kim D."/>
            <person name="Ryu S."/>
            <person name="Kim W."/>
        </authorList>
    </citation>
    <scope>NUCLEOTIDE SEQUENCE [LARGE SCALE GENOMIC DNA]</scope>
    <source>
        <tissue evidence="1">Muscle</tissue>
    </source>
</reference>
<dbReference type="Proteomes" id="UP000324222">
    <property type="component" value="Unassembled WGS sequence"/>
</dbReference>
<dbReference type="AlphaFoldDB" id="A0A5B7J4G1"/>
<evidence type="ECO:0000313" key="1">
    <source>
        <dbReference type="EMBL" id="MPC89579.1"/>
    </source>
</evidence>
<comment type="caution">
    <text evidence="1">The sequence shown here is derived from an EMBL/GenBank/DDBJ whole genome shotgun (WGS) entry which is preliminary data.</text>
</comment>
<keyword evidence="2" id="KW-1185">Reference proteome</keyword>
<sequence>MTVSLPSGGSGRGAVGGLMQTASSTSSSVCRKFGGSLVLFPPWLGPALPGYEVHSEGPRPALCVCRVSPADVPVSLAAFTLHWWTREPVRVSPD</sequence>
<gene>
    <name evidence="1" type="ORF">E2C01_084533</name>
</gene>
<dbReference type="EMBL" id="VSRR010081503">
    <property type="protein sequence ID" value="MPC89579.1"/>
    <property type="molecule type" value="Genomic_DNA"/>
</dbReference>
<proteinExistence type="predicted"/>
<accession>A0A5B7J4G1</accession>
<protein>
    <submittedName>
        <fullName evidence="1">Uncharacterized protein</fullName>
    </submittedName>
</protein>
<evidence type="ECO:0000313" key="2">
    <source>
        <dbReference type="Proteomes" id="UP000324222"/>
    </source>
</evidence>
<organism evidence="1 2">
    <name type="scientific">Portunus trituberculatus</name>
    <name type="common">Swimming crab</name>
    <name type="synonym">Neptunus trituberculatus</name>
    <dbReference type="NCBI Taxonomy" id="210409"/>
    <lineage>
        <taxon>Eukaryota</taxon>
        <taxon>Metazoa</taxon>
        <taxon>Ecdysozoa</taxon>
        <taxon>Arthropoda</taxon>
        <taxon>Crustacea</taxon>
        <taxon>Multicrustacea</taxon>
        <taxon>Malacostraca</taxon>
        <taxon>Eumalacostraca</taxon>
        <taxon>Eucarida</taxon>
        <taxon>Decapoda</taxon>
        <taxon>Pleocyemata</taxon>
        <taxon>Brachyura</taxon>
        <taxon>Eubrachyura</taxon>
        <taxon>Portunoidea</taxon>
        <taxon>Portunidae</taxon>
        <taxon>Portuninae</taxon>
        <taxon>Portunus</taxon>
    </lineage>
</organism>